<dbReference type="EMBL" id="VULY01000018">
    <property type="protein sequence ID" value="MSR93357.1"/>
    <property type="molecule type" value="Genomic_DNA"/>
</dbReference>
<organism evidence="1 2">
    <name type="scientific">Suipraeoptans intestinalis</name>
    <dbReference type="NCBI Taxonomy" id="2606628"/>
    <lineage>
        <taxon>Bacteria</taxon>
        <taxon>Bacillati</taxon>
        <taxon>Bacillota</taxon>
        <taxon>Clostridia</taxon>
        <taxon>Lachnospirales</taxon>
        <taxon>Lachnospiraceae</taxon>
        <taxon>Suipraeoptans</taxon>
    </lineage>
</organism>
<accession>A0A6N7UZN8</accession>
<reference evidence="1 2" key="1">
    <citation type="submission" date="2019-08" db="EMBL/GenBank/DDBJ databases">
        <title>In-depth cultivation of the pig gut microbiome towards novel bacterial diversity and tailored functional studies.</title>
        <authorList>
            <person name="Wylensek D."/>
            <person name="Hitch T.C.A."/>
            <person name="Clavel T."/>
        </authorList>
    </citation>
    <scope>NUCLEOTIDE SEQUENCE [LARGE SCALE GENOMIC DNA]</scope>
    <source>
        <strain evidence="1 2">68-1-5</strain>
    </source>
</reference>
<comment type="caution">
    <text evidence="1">The sequence shown here is derived from an EMBL/GenBank/DDBJ whole genome shotgun (WGS) entry which is preliminary data.</text>
</comment>
<evidence type="ECO:0000313" key="1">
    <source>
        <dbReference type="EMBL" id="MSR93357.1"/>
    </source>
</evidence>
<name>A0A6N7UZN8_9FIRM</name>
<dbReference type="RefSeq" id="WP_154476305.1">
    <property type="nucleotide sequence ID" value="NZ_VULY01000018.1"/>
</dbReference>
<gene>
    <name evidence="1" type="ORF">FYJ34_03505</name>
</gene>
<dbReference type="Proteomes" id="UP000434409">
    <property type="component" value="Unassembled WGS sequence"/>
</dbReference>
<dbReference type="AlphaFoldDB" id="A0A6N7UZN8"/>
<keyword evidence="2" id="KW-1185">Reference proteome</keyword>
<sequence length="200" mass="23464">MSAVLGPIHYWLYEKIQWQEELLSAIKKEAEQAGWLEASGETVLGAEEEKPLEELIDPGNIHGWLQERIRDSETRYAKLAGELLKEEPDRIRKLEEIAFAFGKKHALSREATAEEAYRQFENCLLNGMPCDRVNRLVKKEEECIVWEETKDLHKEYWIREEADPQIYRRLRQQIMAGILWETGYQVSGDGKIYEIRKQGK</sequence>
<proteinExistence type="predicted"/>
<protein>
    <submittedName>
        <fullName evidence="1">Uncharacterized protein</fullName>
    </submittedName>
</protein>
<evidence type="ECO:0000313" key="2">
    <source>
        <dbReference type="Proteomes" id="UP000434409"/>
    </source>
</evidence>